<dbReference type="SMART" id="SM01118">
    <property type="entry name" value="CYTH"/>
    <property type="match status" value="1"/>
</dbReference>
<feature type="domain" description="CYTH" evidence="2">
    <location>
        <begin position="2"/>
        <end position="148"/>
    </location>
</feature>
<dbReference type="CDD" id="cd07891">
    <property type="entry name" value="CYTH-like_CthTTM-like_1"/>
    <property type="match status" value="1"/>
</dbReference>
<evidence type="ECO:0000259" key="2">
    <source>
        <dbReference type="PROSITE" id="PS51707"/>
    </source>
</evidence>
<dbReference type="PANTHER" id="PTHR40114">
    <property type="entry name" value="SLR0698 PROTEIN"/>
    <property type="match status" value="1"/>
</dbReference>
<evidence type="ECO:0000256" key="1">
    <source>
        <dbReference type="PIRSR" id="PIRSR016487-1"/>
    </source>
</evidence>
<dbReference type="RefSeq" id="WP_155083714.1">
    <property type="nucleotide sequence ID" value="NZ_WMIA01000008.1"/>
</dbReference>
<dbReference type="InterPro" id="IPR023577">
    <property type="entry name" value="CYTH_domain"/>
</dbReference>
<dbReference type="PIRSF" id="PIRSF016487">
    <property type="entry name" value="CYTH_UCP016487"/>
    <property type="match status" value="1"/>
</dbReference>
<dbReference type="Pfam" id="PF01928">
    <property type="entry name" value="CYTH"/>
    <property type="match status" value="1"/>
</dbReference>
<accession>A0A844GVK4</accession>
<gene>
    <name evidence="3" type="ORF">GGC33_08100</name>
</gene>
<dbReference type="AlphaFoldDB" id="A0A844GVK4"/>
<dbReference type="InterPro" id="IPR033469">
    <property type="entry name" value="CYTH-like_dom_sf"/>
</dbReference>
<proteinExistence type="predicted"/>
<dbReference type="Gene3D" id="2.40.320.10">
    <property type="entry name" value="Hypothetical Protein Pfu-838710-001"/>
    <property type="match status" value="1"/>
</dbReference>
<organism evidence="3 4">
    <name type="scientific">Cyanobacterium aponinum 0216</name>
    <dbReference type="NCBI Taxonomy" id="2676140"/>
    <lineage>
        <taxon>Bacteria</taxon>
        <taxon>Bacillati</taxon>
        <taxon>Cyanobacteriota</taxon>
        <taxon>Cyanophyceae</taxon>
        <taxon>Oscillatoriophycideae</taxon>
        <taxon>Chroococcales</taxon>
        <taxon>Geminocystaceae</taxon>
        <taxon>Cyanobacterium</taxon>
    </lineage>
</organism>
<comment type="caution">
    <text evidence="3">The sequence shown here is derived from an EMBL/GenBank/DDBJ whole genome shotgun (WGS) entry which is preliminary data.</text>
</comment>
<dbReference type="InterPro" id="IPR012042">
    <property type="entry name" value="NeuTTM/CthTTM-like"/>
</dbReference>
<feature type="active site" description="Proton acceptor" evidence="1">
    <location>
        <position position="29"/>
    </location>
</feature>
<reference evidence="3 4" key="1">
    <citation type="submission" date="2019-11" db="EMBL/GenBank/DDBJ databases">
        <title>Isolation of a new High Light Tolerant Cyanobacteria.</title>
        <authorList>
            <person name="Dobson Z."/>
            <person name="Vaughn N."/>
            <person name="Vaughn M."/>
            <person name="Fromme P."/>
            <person name="Mazor Y."/>
        </authorList>
    </citation>
    <scope>NUCLEOTIDE SEQUENCE [LARGE SCALE GENOMIC DNA]</scope>
    <source>
        <strain evidence="3 4">0216</strain>
    </source>
</reference>
<evidence type="ECO:0000313" key="3">
    <source>
        <dbReference type="EMBL" id="MTF38889.1"/>
    </source>
</evidence>
<dbReference type="PROSITE" id="PS51707">
    <property type="entry name" value="CYTH"/>
    <property type="match status" value="1"/>
</dbReference>
<dbReference type="Proteomes" id="UP000437131">
    <property type="component" value="Unassembled WGS sequence"/>
</dbReference>
<protein>
    <submittedName>
        <fullName evidence="3">CYTH domain-containing protein</fullName>
    </submittedName>
</protein>
<evidence type="ECO:0000313" key="4">
    <source>
        <dbReference type="Proteomes" id="UP000437131"/>
    </source>
</evidence>
<dbReference type="EMBL" id="WMIA01000008">
    <property type="protein sequence ID" value="MTF38889.1"/>
    <property type="molecule type" value="Genomic_DNA"/>
</dbReference>
<name>A0A844GVK4_9CHRO</name>
<dbReference type="PANTHER" id="PTHR40114:SF1">
    <property type="entry name" value="SLR0698 PROTEIN"/>
    <property type="match status" value="1"/>
</dbReference>
<sequence>MGIEIERKFLVNLDKWFPPDNGLVYRQGYIYTISGNTVRVRIVGAQGYLTLKGKTKGQTRSEFEYSIPVEEAEEMLQTLCDRPFIEKIRYKILVGNLTWEVDEFLEENKGLTMAEVELTEENQDIILPEWIGEEVTDDLRYYNSYLANNPFSQWRT</sequence>
<dbReference type="SUPFAM" id="SSF55154">
    <property type="entry name" value="CYTH-like phosphatases"/>
    <property type="match status" value="1"/>
</dbReference>